<reference evidence="1 2" key="1">
    <citation type="submission" date="2006-05" db="EMBL/GenBank/DDBJ databases">
        <authorList>
            <person name="King G."/>
            <person name="Ferriera S."/>
            <person name="Johnson J."/>
            <person name="Kravitz S."/>
            <person name="Beeson K."/>
            <person name="Sutton G."/>
            <person name="Rogers Y.-H."/>
            <person name="Friedman R."/>
            <person name="Frazier M."/>
            <person name="Venter J.C."/>
        </authorList>
    </citation>
    <scope>NUCLEOTIDE SEQUENCE [LARGE SCALE GENOMIC DNA]</scope>
    <source>
        <strain evidence="2">ATCC 25650 / DSM 13394 / JCM 20685 / NBRC 16684 / NCIMB 2208 / IAM 12614 / B1</strain>
    </source>
</reference>
<sequence>MAGRADILKHLKAKHIGVFQSAARLYNVAILVRRTNTASLEHIGEPYATPKRLDCKAKTADYDVKPMGSRCPDAQRKSFAGLVVDPKLAGEKAFKPSKYADVIEAWNDFKKQLRPEMVTFEQQKTMTYVPRGGLYFVERNPEDPYFACVKFTSSSLITAAKCVHGDFDLYGIVDMDAPHQIVRVRENRLGGKHTRSPKFFDVQNFVNSRLGAAMVLHGSQETYATEHKDDDLDIFFPSGRVEYAGPAAADIEAFYKKEFPGRTLFRKNEPALDIEGRYISPGAI</sequence>
<comment type="caution">
    <text evidence="1">The sequence shown here is derived from an EMBL/GenBank/DDBJ whole genome shotgun (WGS) entry which is preliminary data.</text>
</comment>
<protein>
    <submittedName>
        <fullName evidence="1">Uncharacterized protein</fullName>
    </submittedName>
</protein>
<gene>
    <name evidence="1" type="ORF">SIAM614_12858</name>
</gene>
<accession>A0NQ47</accession>
<dbReference type="GeneID" id="68845667"/>
<organism evidence="1 2">
    <name type="scientific">Roseibium aggregatum (strain ATCC 25650 / DSM 13394 / JCM 20685 / NBRC 16684 / NCIMB 2208 / IAM 12614 / B1)</name>
    <name type="common">Stappia aggregata</name>
    <dbReference type="NCBI Taxonomy" id="384765"/>
    <lineage>
        <taxon>Bacteria</taxon>
        <taxon>Pseudomonadati</taxon>
        <taxon>Pseudomonadota</taxon>
        <taxon>Alphaproteobacteria</taxon>
        <taxon>Hyphomicrobiales</taxon>
        <taxon>Stappiaceae</taxon>
        <taxon>Roseibium</taxon>
    </lineage>
</organism>
<dbReference type="OrthoDB" id="7065154at2"/>
<dbReference type="Proteomes" id="UP000004848">
    <property type="component" value="Unassembled WGS sequence"/>
</dbReference>
<evidence type="ECO:0000313" key="1">
    <source>
        <dbReference type="EMBL" id="EAV44905.1"/>
    </source>
</evidence>
<dbReference type="AlphaFoldDB" id="A0NQ47"/>
<dbReference type="eggNOG" id="ENOG503498P">
    <property type="taxonomic scope" value="Bacteria"/>
</dbReference>
<evidence type="ECO:0000313" key="2">
    <source>
        <dbReference type="Proteomes" id="UP000004848"/>
    </source>
</evidence>
<name>A0NQ47_ROSAI</name>
<proteinExistence type="predicted"/>
<dbReference type="EMBL" id="AAUW01000004">
    <property type="protein sequence ID" value="EAV44905.1"/>
    <property type="molecule type" value="Genomic_DNA"/>
</dbReference>
<dbReference type="RefSeq" id="WP_006933003.1">
    <property type="nucleotide sequence ID" value="NZ_AAUW01000004.1"/>
</dbReference>